<feature type="non-terminal residue" evidence="1">
    <location>
        <position position="124"/>
    </location>
</feature>
<protein>
    <submittedName>
        <fullName evidence="1">Uncharacterized protein</fullName>
    </submittedName>
</protein>
<proteinExistence type="predicted"/>
<gene>
    <name evidence="1" type="ORF">METZ01_LOCUS260445</name>
</gene>
<reference evidence="1" key="1">
    <citation type="submission" date="2018-05" db="EMBL/GenBank/DDBJ databases">
        <authorList>
            <person name="Lanie J.A."/>
            <person name="Ng W.-L."/>
            <person name="Kazmierczak K.M."/>
            <person name="Andrzejewski T.M."/>
            <person name="Davidsen T.M."/>
            <person name="Wayne K.J."/>
            <person name="Tettelin H."/>
            <person name="Glass J.I."/>
            <person name="Rusch D."/>
            <person name="Podicherti R."/>
            <person name="Tsui H.-C.T."/>
            <person name="Winkler M.E."/>
        </authorList>
    </citation>
    <scope>NUCLEOTIDE SEQUENCE</scope>
</reference>
<dbReference type="AlphaFoldDB" id="A0A382J9V9"/>
<organism evidence="1">
    <name type="scientific">marine metagenome</name>
    <dbReference type="NCBI Taxonomy" id="408172"/>
    <lineage>
        <taxon>unclassified sequences</taxon>
        <taxon>metagenomes</taxon>
        <taxon>ecological metagenomes</taxon>
    </lineage>
</organism>
<accession>A0A382J9V9</accession>
<dbReference type="EMBL" id="UINC01072155">
    <property type="protein sequence ID" value="SVC07591.1"/>
    <property type="molecule type" value="Genomic_DNA"/>
</dbReference>
<name>A0A382J9V9_9ZZZZ</name>
<sequence>MKRRSNNVTFDSAFSIINVALSGSFRQEYVDELASSKNLDAALHQLRHRMQSHTWKAHGHNLQLDQVVTAYDRQTRLEGFHVLNDWNGIADQINENIIPVDVLDYAIDNCQAVQSEKTVLAVLL</sequence>
<evidence type="ECO:0000313" key="1">
    <source>
        <dbReference type="EMBL" id="SVC07591.1"/>
    </source>
</evidence>